<proteinExistence type="predicted"/>
<sequence>MLETNCIFLFCRRPTQLALGQSAALAKAEKIQKKLKKGSLQEYLLKKVIPVVLGPPNDAALFLHQGPKTESTFSGGPWWYIIDHHHLARALALTGVGSAPCHVVEDMSHASPQDFWLFMQDHNYVWPYTSNGTHIADLDQFRRLLPTSVADLQDDPYRSLAALVRKKGGFEKDWTPFSEFRWANWLRGQVQIGDNEEPSHRHVSLALDHARSSKASHLPGFRGIGQQDTSQP</sequence>
<evidence type="ECO:0000313" key="3">
    <source>
        <dbReference type="Proteomes" id="UP000815325"/>
    </source>
</evidence>
<dbReference type="Pfam" id="PF08857">
    <property type="entry name" value="ParBc_2"/>
    <property type="match status" value="1"/>
</dbReference>
<dbReference type="Proteomes" id="UP000815325">
    <property type="component" value="Unassembled WGS sequence"/>
</dbReference>
<gene>
    <name evidence="2" type="ORF">DUNSADRAFT_11260</name>
</gene>
<dbReference type="Gene3D" id="3.90.1530.10">
    <property type="entry name" value="Conserved hypothetical protein from pyrococcus furiosus pfu- 392566-001, ParB domain"/>
    <property type="match status" value="1"/>
</dbReference>
<dbReference type="CDD" id="cd16390">
    <property type="entry name" value="ParB_N_Srx_like"/>
    <property type="match status" value="1"/>
</dbReference>
<organism evidence="2 3">
    <name type="scientific">Dunaliella salina</name>
    <name type="common">Green alga</name>
    <name type="synonym">Protococcus salinus</name>
    <dbReference type="NCBI Taxonomy" id="3046"/>
    <lineage>
        <taxon>Eukaryota</taxon>
        <taxon>Viridiplantae</taxon>
        <taxon>Chlorophyta</taxon>
        <taxon>core chlorophytes</taxon>
        <taxon>Chlorophyceae</taxon>
        <taxon>CS clade</taxon>
        <taxon>Chlamydomonadales</taxon>
        <taxon>Dunaliellaceae</taxon>
        <taxon>Dunaliella</taxon>
    </lineage>
</organism>
<accession>A0ABQ7GDQ4</accession>
<keyword evidence="3" id="KW-1185">Reference proteome</keyword>
<dbReference type="SUPFAM" id="SSF110849">
    <property type="entry name" value="ParB/Sulfiredoxin"/>
    <property type="match status" value="1"/>
</dbReference>
<name>A0ABQ7GDQ4_DUNSA</name>
<dbReference type="Gene3D" id="1.10.8.10">
    <property type="entry name" value="DNA helicase RuvA subunit, C-terminal domain"/>
    <property type="match status" value="1"/>
</dbReference>
<dbReference type="InterPro" id="IPR036086">
    <property type="entry name" value="ParB/Sulfiredoxin_sf"/>
</dbReference>
<feature type="region of interest" description="Disordered" evidence="1">
    <location>
        <begin position="213"/>
        <end position="232"/>
    </location>
</feature>
<dbReference type="EMBL" id="MU069852">
    <property type="protein sequence ID" value="KAF5832741.1"/>
    <property type="molecule type" value="Genomic_DNA"/>
</dbReference>
<dbReference type="InterPro" id="IPR014956">
    <property type="entry name" value="ParBc_2"/>
</dbReference>
<evidence type="ECO:0000256" key="1">
    <source>
        <dbReference type="SAM" id="MobiDB-lite"/>
    </source>
</evidence>
<evidence type="ECO:0000313" key="2">
    <source>
        <dbReference type="EMBL" id="KAF5832741.1"/>
    </source>
</evidence>
<protein>
    <submittedName>
        <fullName evidence="2">ParB/Sulfiredoxin</fullName>
    </submittedName>
</protein>
<reference evidence="2" key="1">
    <citation type="submission" date="2017-08" db="EMBL/GenBank/DDBJ databases">
        <authorList>
            <person name="Polle J.E."/>
            <person name="Barry K."/>
            <person name="Cushman J."/>
            <person name="Schmutz J."/>
            <person name="Tran D."/>
            <person name="Hathwaick L.T."/>
            <person name="Yim W.C."/>
            <person name="Jenkins J."/>
            <person name="Mckie-Krisberg Z.M."/>
            <person name="Prochnik S."/>
            <person name="Lindquist E."/>
            <person name="Dockter R.B."/>
            <person name="Adam C."/>
            <person name="Molina H."/>
            <person name="Bunkerborg J."/>
            <person name="Jin E."/>
            <person name="Buchheim M."/>
            <person name="Magnuson J."/>
        </authorList>
    </citation>
    <scope>NUCLEOTIDE SEQUENCE</scope>
    <source>
        <strain evidence="2">CCAP 19/18</strain>
    </source>
</reference>
<comment type="caution">
    <text evidence="2">The sequence shown here is derived from an EMBL/GenBank/DDBJ whole genome shotgun (WGS) entry which is preliminary data.</text>
</comment>